<dbReference type="InterPro" id="IPR043005">
    <property type="entry name" value="MvaI_BcnI_rec"/>
</dbReference>
<dbReference type="Gene3D" id="3.40.210.20">
    <property type="entry name" value="MvaI/BcnI restriction endonuclease, catalytic domain"/>
    <property type="match status" value="1"/>
</dbReference>
<keyword evidence="2" id="KW-0255">Endonuclease</keyword>
<keyword evidence="2" id="KW-0540">Nuclease</keyword>
<dbReference type="RefSeq" id="WP_263848225.1">
    <property type="nucleotide sequence ID" value="NZ_JAOWKW010000010.1"/>
</dbReference>
<feature type="domain" description="MvaI/BcnI restriction endonuclease" evidence="1">
    <location>
        <begin position="165"/>
        <end position="391"/>
    </location>
</feature>
<keyword evidence="2" id="KW-0378">Hydrolase</keyword>
<gene>
    <name evidence="2" type="ORF">OE699_12790</name>
</gene>
<organism evidence="2 3">
    <name type="scientific">Sedimentimonas flavescens</name>
    <dbReference type="NCBI Taxonomy" id="2851012"/>
    <lineage>
        <taxon>Bacteria</taxon>
        <taxon>Pseudomonadati</taxon>
        <taxon>Pseudomonadota</taxon>
        <taxon>Alphaproteobacteria</taxon>
        <taxon>Rhodobacterales</taxon>
        <taxon>Rhodobacter group</taxon>
        <taxon>Sedimentimonas</taxon>
    </lineage>
</organism>
<protein>
    <submittedName>
        <fullName evidence="2">MvaI/BcnI family restriction endonuclease</fullName>
    </submittedName>
</protein>
<dbReference type="EMBL" id="JAOWKW010000010">
    <property type="protein sequence ID" value="MCV2879724.1"/>
    <property type="molecule type" value="Genomic_DNA"/>
</dbReference>
<dbReference type="CDD" id="cd22347">
    <property type="entry name" value="PDDEXK_nuclease"/>
    <property type="match status" value="1"/>
</dbReference>
<reference evidence="2 3" key="1">
    <citation type="submission" date="2022-10" db="EMBL/GenBank/DDBJ databases">
        <title>Sinirhodobacter sp. nov., isolated from ocean surface sediments.</title>
        <authorList>
            <person name="He W."/>
            <person name="Wang L."/>
            <person name="Zhang D.-F."/>
        </authorList>
    </citation>
    <scope>NUCLEOTIDE SEQUENCE [LARGE SCALE GENOMIC DNA]</scope>
    <source>
        <strain evidence="2 3">WL0115</strain>
    </source>
</reference>
<dbReference type="InterPro" id="IPR029127">
    <property type="entry name" value="MvaI_BcnI"/>
</dbReference>
<evidence type="ECO:0000313" key="2">
    <source>
        <dbReference type="EMBL" id="MCV2879724.1"/>
    </source>
</evidence>
<evidence type="ECO:0000313" key="3">
    <source>
        <dbReference type="Proteomes" id="UP001526166"/>
    </source>
</evidence>
<name>A0ABT3A149_9RHOB</name>
<evidence type="ECO:0000259" key="1">
    <source>
        <dbReference type="Pfam" id="PF15515"/>
    </source>
</evidence>
<keyword evidence="3" id="KW-1185">Reference proteome</keyword>
<comment type="caution">
    <text evidence="2">The sequence shown here is derived from an EMBL/GenBank/DDBJ whole genome shotgun (WGS) entry which is preliminary data.</text>
</comment>
<dbReference type="Gene3D" id="3.30.70.3570">
    <property type="entry name" value="MvaI/BcnI restriction endonuclease, recognition domain"/>
    <property type="match status" value="1"/>
</dbReference>
<dbReference type="Proteomes" id="UP001526166">
    <property type="component" value="Unassembled WGS sequence"/>
</dbReference>
<proteinExistence type="predicted"/>
<dbReference type="GO" id="GO:0004519">
    <property type="term" value="F:endonuclease activity"/>
    <property type="evidence" value="ECO:0007669"/>
    <property type="project" value="UniProtKB-KW"/>
</dbReference>
<sequence>MPLRQLTDIERHRLQRLTGESVDVTLIQPTRTGLRKSILDATAPVRNYLRENALHDYDQQRQGTDHRIYLEGELMEANLVRPSRVSLYRPETKNGDPRIWFRGLPEYAAPDDMLAITAHEGRIVVINLTRIDLDQILDVQRRGRLWEVIQQIKGEATSVAQELLARLRAIAAGGWLPSVMDAPADTAIGRTLEDALGIAMNPNRAPDYRGIELKSYRRARRAGRENRKTLFAQVPKWEISKFKSSTEILDTFGYERGGQFKLYCEVSTRRPNAQGLFFKINDRSGQLDECSTRAEIGAFASWVMADLRAALLAKHNETFWVGGHAHMIDGREHFEFTDVLHTKKPIASQFDILLEQGEITMDHLIKRNARGRGNEKGPLFKVSTGALGLLFPPSEQYALH</sequence>
<accession>A0ABT3A149</accession>
<dbReference type="Pfam" id="PF15515">
    <property type="entry name" value="MvaI_BcnI"/>
    <property type="match status" value="1"/>
</dbReference>
<dbReference type="InterPro" id="IPR043004">
    <property type="entry name" value="MvaI_BcnI_cat"/>
</dbReference>